<dbReference type="AlphaFoldDB" id="A0A2P2P142"/>
<proteinExistence type="predicted"/>
<evidence type="ECO:0000313" key="1">
    <source>
        <dbReference type="EMBL" id="MBX48403.1"/>
    </source>
</evidence>
<protein>
    <submittedName>
        <fullName evidence="1">Uncharacterized protein</fullName>
    </submittedName>
</protein>
<sequence length="37" mass="4088">MSIQDVRTLTQSQGDFGTGSRAWLAMAILWCKTTLLS</sequence>
<organism evidence="1">
    <name type="scientific">Rhizophora mucronata</name>
    <name type="common">Asiatic mangrove</name>
    <dbReference type="NCBI Taxonomy" id="61149"/>
    <lineage>
        <taxon>Eukaryota</taxon>
        <taxon>Viridiplantae</taxon>
        <taxon>Streptophyta</taxon>
        <taxon>Embryophyta</taxon>
        <taxon>Tracheophyta</taxon>
        <taxon>Spermatophyta</taxon>
        <taxon>Magnoliopsida</taxon>
        <taxon>eudicotyledons</taxon>
        <taxon>Gunneridae</taxon>
        <taxon>Pentapetalae</taxon>
        <taxon>rosids</taxon>
        <taxon>fabids</taxon>
        <taxon>Malpighiales</taxon>
        <taxon>Rhizophoraceae</taxon>
        <taxon>Rhizophora</taxon>
    </lineage>
</organism>
<dbReference type="EMBL" id="GGEC01067919">
    <property type="protein sequence ID" value="MBX48403.1"/>
    <property type="molecule type" value="Transcribed_RNA"/>
</dbReference>
<reference evidence="1" key="1">
    <citation type="submission" date="2018-02" db="EMBL/GenBank/DDBJ databases">
        <title>Rhizophora mucronata_Transcriptome.</title>
        <authorList>
            <person name="Meera S.P."/>
            <person name="Sreeshan A."/>
            <person name="Augustine A."/>
        </authorList>
    </citation>
    <scope>NUCLEOTIDE SEQUENCE</scope>
    <source>
        <tissue evidence="1">Leaf</tissue>
    </source>
</reference>
<accession>A0A2P2P142</accession>
<name>A0A2P2P142_RHIMU</name>